<evidence type="ECO:0000313" key="3">
    <source>
        <dbReference type="Proteomes" id="UP000050761"/>
    </source>
</evidence>
<proteinExistence type="predicted"/>
<dbReference type="WBParaSite" id="HPBE_0001168101-mRNA-1">
    <property type="protein sequence ID" value="HPBE_0001168101-mRNA-1"/>
    <property type="gene ID" value="HPBE_0001168101"/>
</dbReference>
<name>A0A183FU51_HELPZ</name>
<accession>A0A183FU51</accession>
<evidence type="ECO:0000313" key="4">
    <source>
        <dbReference type="WBParaSite" id="HPBE_0001168101-mRNA-1"/>
    </source>
</evidence>
<accession>A0A3P8CZM5</accession>
<reference evidence="2 3" key="1">
    <citation type="submission" date="2018-11" db="EMBL/GenBank/DDBJ databases">
        <authorList>
            <consortium name="Pathogen Informatics"/>
        </authorList>
    </citation>
    <scope>NUCLEOTIDE SEQUENCE [LARGE SCALE GENOMIC DNA]</scope>
</reference>
<dbReference type="EMBL" id="UZAH01027195">
    <property type="protein sequence ID" value="VDO89492.1"/>
    <property type="molecule type" value="Genomic_DNA"/>
</dbReference>
<feature type="region of interest" description="Disordered" evidence="1">
    <location>
        <begin position="234"/>
        <end position="257"/>
    </location>
</feature>
<evidence type="ECO:0000256" key="1">
    <source>
        <dbReference type="SAM" id="MobiDB-lite"/>
    </source>
</evidence>
<dbReference type="AlphaFoldDB" id="A0A183FU51"/>
<evidence type="ECO:0000313" key="2">
    <source>
        <dbReference type="EMBL" id="VDO89492.1"/>
    </source>
</evidence>
<keyword evidence="3" id="KW-1185">Reference proteome</keyword>
<organism evidence="3 4">
    <name type="scientific">Heligmosomoides polygyrus</name>
    <name type="common">Parasitic roundworm</name>
    <dbReference type="NCBI Taxonomy" id="6339"/>
    <lineage>
        <taxon>Eukaryota</taxon>
        <taxon>Metazoa</taxon>
        <taxon>Ecdysozoa</taxon>
        <taxon>Nematoda</taxon>
        <taxon>Chromadorea</taxon>
        <taxon>Rhabditida</taxon>
        <taxon>Rhabditina</taxon>
        <taxon>Rhabditomorpha</taxon>
        <taxon>Strongyloidea</taxon>
        <taxon>Heligmosomidae</taxon>
        <taxon>Heligmosomoides</taxon>
    </lineage>
</organism>
<protein>
    <submittedName>
        <fullName evidence="4">ZM domain-containing protein</fullName>
    </submittedName>
</protein>
<sequence>MGADLRSQSIPRVLFPAKVTPTSAPLAVARPTRANSEQFNSIRVVRNVRDFVSVYGRKDFQSGEQEAPVSPKGQVVPTVREEKIFSPVSVPPRPNVVHAHQEMHKKQQVIKTDGHQYTKPAKREMHSVAAHAHPAPVEVPYYQPPHCCCCNHLMHLHHSQQHAYNLVHNPALMHNVAPMLQYHHAGEHHHEGFQYGGHHHELEHQHHFEDHRGRADSDESFVLVTVSERRAAFEQKTSDANGSFHEGPKPMVDIYSD</sequence>
<gene>
    <name evidence="2" type="ORF">HPBE_LOCUS11686</name>
</gene>
<dbReference type="OrthoDB" id="5877269at2759"/>
<reference evidence="4" key="2">
    <citation type="submission" date="2019-09" db="UniProtKB">
        <authorList>
            <consortium name="WormBaseParasite"/>
        </authorList>
    </citation>
    <scope>IDENTIFICATION</scope>
</reference>
<dbReference type="Proteomes" id="UP000050761">
    <property type="component" value="Unassembled WGS sequence"/>
</dbReference>